<sequence>MHLLLTSLLAVAGLHLAAAEPQPGNARITAAPVAIPKLFRRQSDECPPGPYTMCDDGFGCCEIGAPCTTISGEPACDSGECNGSPCGDAGLCCDALCTSSLGTAICVHTTPGFDDFFDTDDFTFSDVPTITLDETTTTTRSPIASPTADDEDETPTPTTTSTAGFDFGDEEDVDDQTATSEPTTTGGSNSGLDLDDINDLIDDAEDAITDEDGAGMVSPNGVMAVWVLAAIGGGMLLLR</sequence>
<evidence type="ECO:0000313" key="4">
    <source>
        <dbReference type="Proteomes" id="UP001610334"/>
    </source>
</evidence>
<evidence type="ECO:0000256" key="2">
    <source>
        <dbReference type="SAM" id="SignalP"/>
    </source>
</evidence>
<feature type="signal peptide" evidence="2">
    <location>
        <begin position="1"/>
        <end position="19"/>
    </location>
</feature>
<evidence type="ECO:0000256" key="1">
    <source>
        <dbReference type="SAM" id="MobiDB-lite"/>
    </source>
</evidence>
<name>A0ABR4GYZ3_9EURO</name>
<reference evidence="3 4" key="1">
    <citation type="submission" date="2024-07" db="EMBL/GenBank/DDBJ databases">
        <title>Section-level genome sequencing and comparative genomics of Aspergillus sections Usti and Cavernicolus.</title>
        <authorList>
            <consortium name="Lawrence Berkeley National Laboratory"/>
            <person name="Nybo J.L."/>
            <person name="Vesth T.C."/>
            <person name="Theobald S."/>
            <person name="Frisvad J.C."/>
            <person name="Larsen T.O."/>
            <person name="Kjaerboelling I."/>
            <person name="Rothschild-Mancinelli K."/>
            <person name="Lyhne E.K."/>
            <person name="Kogle M.E."/>
            <person name="Barry K."/>
            <person name="Clum A."/>
            <person name="Na H."/>
            <person name="Ledsgaard L."/>
            <person name="Lin J."/>
            <person name="Lipzen A."/>
            <person name="Kuo A."/>
            <person name="Riley R."/>
            <person name="Mondo S."/>
            <person name="Labutti K."/>
            <person name="Haridas S."/>
            <person name="Pangalinan J."/>
            <person name="Salamov A.A."/>
            <person name="Simmons B.A."/>
            <person name="Magnuson J.K."/>
            <person name="Chen J."/>
            <person name="Drula E."/>
            <person name="Henrissat B."/>
            <person name="Wiebenga A."/>
            <person name="Lubbers R.J."/>
            <person name="Gomes A.C."/>
            <person name="Makela M.R."/>
            <person name="Stajich J."/>
            <person name="Grigoriev I.V."/>
            <person name="Mortensen U.H."/>
            <person name="De Vries R.P."/>
            <person name="Baker S.E."/>
            <person name="Andersen M.R."/>
        </authorList>
    </citation>
    <scope>NUCLEOTIDE SEQUENCE [LARGE SCALE GENOMIC DNA]</scope>
    <source>
        <strain evidence="3 4">CBS 588.65</strain>
    </source>
</reference>
<keyword evidence="4" id="KW-1185">Reference proteome</keyword>
<feature type="compositionally biased region" description="Polar residues" evidence="1">
    <location>
        <begin position="176"/>
        <end position="191"/>
    </location>
</feature>
<dbReference type="EMBL" id="JBFXLT010000112">
    <property type="protein sequence ID" value="KAL2808431.1"/>
    <property type="molecule type" value="Genomic_DNA"/>
</dbReference>
<feature type="region of interest" description="Disordered" evidence="1">
    <location>
        <begin position="133"/>
        <end position="196"/>
    </location>
</feature>
<feature type="chain" id="PRO_5045836037" description="GPI anchored protein" evidence="2">
    <location>
        <begin position="20"/>
        <end position="239"/>
    </location>
</feature>
<protein>
    <recommendedName>
        <fullName evidence="5">GPI anchored protein</fullName>
    </recommendedName>
</protein>
<evidence type="ECO:0000313" key="3">
    <source>
        <dbReference type="EMBL" id="KAL2808431.1"/>
    </source>
</evidence>
<gene>
    <name evidence="3" type="ORF">BJX63DRAFT_409229</name>
</gene>
<keyword evidence="2" id="KW-0732">Signal</keyword>
<organism evidence="3 4">
    <name type="scientific">Aspergillus granulosus</name>
    <dbReference type="NCBI Taxonomy" id="176169"/>
    <lineage>
        <taxon>Eukaryota</taxon>
        <taxon>Fungi</taxon>
        <taxon>Dikarya</taxon>
        <taxon>Ascomycota</taxon>
        <taxon>Pezizomycotina</taxon>
        <taxon>Eurotiomycetes</taxon>
        <taxon>Eurotiomycetidae</taxon>
        <taxon>Eurotiales</taxon>
        <taxon>Aspergillaceae</taxon>
        <taxon>Aspergillus</taxon>
        <taxon>Aspergillus subgen. Nidulantes</taxon>
    </lineage>
</organism>
<feature type="compositionally biased region" description="Low complexity" evidence="1">
    <location>
        <begin position="155"/>
        <end position="166"/>
    </location>
</feature>
<dbReference type="Proteomes" id="UP001610334">
    <property type="component" value="Unassembled WGS sequence"/>
</dbReference>
<accession>A0ABR4GYZ3</accession>
<proteinExistence type="predicted"/>
<evidence type="ECO:0008006" key="5">
    <source>
        <dbReference type="Google" id="ProtNLM"/>
    </source>
</evidence>
<comment type="caution">
    <text evidence="3">The sequence shown here is derived from an EMBL/GenBank/DDBJ whole genome shotgun (WGS) entry which is preliminary data.</text>
</comment>